<evidence type="ECO:0000256" key="3">
    <source>
        <dbReference type="ARBA" id="ARBA00022679"/>
    </source>
</evidence>
<dbReference type="PANTHER" id="PTHR36449:SF1">
    <property type="entry name" value="ACETYLTRANSFERASE"/>
    <property type="match status" value="1"/>
</dbReference>
<dbReference type="PANTHER" id="PTHR36449">
    <property type="entry name" value="ACETYLTRANSFERASE-RELATED"/>
    <property type="match status" value="1"/>
</dbReference>
<keyword evidence="8" id="KW-1185">Reference proteome</keyword>
<accession>K9ZB11</accession>
<comment type="catalytic activity">
    <reaction evidence="5">
        <text>glycyl-tRNA(Gly) + acetyl-CoA = N-acetylglycyl-tRNA(Gly) + CoA + H(+)</text>
        <dbReference type="Rhea" id="RHEA:81867"/>
        <dbReference type="Rhea" id="RHEA-COMP:9683"/>
        <dbReference type="Rhea" id="RHEA-COMP:19766"/>
        <dbReference type="ChEBI" id="CHEBI:15378"/>
        <dbReference type="ChEBI" id="CHEBI:57287"/>
        <dbReference type="ChEBI" id="CHEBI:57288"/>
        <dbReference type="ChEBI" id="CHEBI:78522"/>
        <dbReference type="ChEBI" id="CHEBI:232036"/>
    </reaction>
</comment>
<evidence type="ECO:0000256" key="1">
    <source>
        <dbReference type="ARBA" id="ARBA00022491"/>
    </source>
</evidence>
<reference evidence="8" key="1">
    <citation type="journal article" date="2013" name="Proc. Natl. Acad. Sci. U.S.A.">
        <title>Improving the coverage of the cyanobacterial phylum using diversity-driven genome sequencing.</title>
        <authorList>
            <person name="Shih P.M."/>
            <person name="Wu D."/>
            <person name="Latifi A."/>
            <person name="Axen S.D."/>
            <person name="Fewer D.P."/>
            <person name="Talla E."/>
            <person name="Calteau A."/>
            <person name="Cai F."/>
            <person name="Tandeau de Marsac N."/>
            <person name="Rippka R."/>
            <person name="Herdman M."/>
            <person name="Sivonen K."/>
            <person name="Coursin T."/>
            <person name="Laurent T."/>
            <person name="Goodwin L."/>
            <person name="Nolan M."/>
            <person name="Davenport K.W."/>
            <person name="Han C.S."/>
            <person name="Rubin E.M."/>
            <person name="Eisen J.A."/>
            <person name="Woyke T."/>
            <person name="Gugger M."/>
            <person name="Kerfeld C.A."/>
        </authorList>
    </citation>
    <scope>NUCLEOTIDE SEQUENCE [LARGE SCALE GENOMIC DNA]</scope>
    <source>
        <strain evidence="8">ATCC 27899 / PCC 7122</strain>
    </source>
</reference>
<dbReference type="Proteomes" id="UP000010474">
    <property type="component" value="Chromosome"/>
</dbReference>
<dbReference type="RefSeq" id="WP_015213041.1">
    <property type="nucleotide sequence ID" value="NC_019771.1"/>
</dbReference>
<keyword evidence="2" id="KW-1277">Toxin-antitoxin system</keyword>
<dbReference type="HOGENOM" id="CLU_101288_3_0_3"/>
<dbReference type="InterPro" id="IPR016181">
    <property type="entry name" value="Acyl_CoA_acyltransferase"/>
</dbReference>
<keyword evidence="3" id="KW-0808">Transferase</keyword>
<keyword evidence="4" id="KW-0012">Acyltransferase</keyword>
<evidence type="ECO:0000256" key="4">
    <source>
        <dbReference type="ARBA" id="ARBA00023315"/>
    </source>
</evidence>
<dbReference type="STRING" id="272123.Anacy_0805"/>
<organism evidence="7 8">
    <name type="scientific">Anabaena cylindrica (strain ATCC 27899 / PCC 7122)</name>
    <dbReference type="NCBI Taxonomy" id="272123"/>
    <lineage>
        <taxon>Bacteria</taxon>
        <taxon>Bacillati</taxon>
        <taxon>Cyanobacteriota</taxon>
        <taxon>Cyanophyceae</taxon>
        <taxon>Nostocales</taxon>
        <taxon>Nostocaceae</taxon>
        <taxon>Anabaena</taxon>
    </lineage>
</organism>
<keyword evidence="1" id="KW-0678">Repressor</keyword>
<dbReference type="SUPFAM" id="SSF55729">
    <property type="entry name" value="Acyl-CoA N-acyltransferases (Nat)"/>
    <property type="match status" value="1"/>
</dbReference>
<feature type="domain" description="N-acetyltransferase" evidence="6">
    <location>
        <begin position="94"/>
        <end position="149"/>
    </location>
</feature>
<dbReference type="Gene3D" id="3.40.630.30">
    <property type="match status" value="1"/>
</dbReference>
<protein>
    <submittedName>
        <fullName evidence="7">GCN5-related N-acetyltransferase</fullName>
    </submittedName>
</protein>
<evidence type="ECO:0000256" key="2">
    <source>
        <dbReference type="ARBA" id="ARBA00022649"/>
    </source>
</evidence>
<dbReference type="OrthoDB" id="9799147at2"/>
<dbReference type="eggNOG" id="COG0456">
    <property type="taxonomic scope" value="Bacteria"/>
</dbReference>
<evidence type="ECO:0000313" key="7">
    <source>
        <dbReference type="EMBL" id="AFZ56388.1"/>
    </source>
</evidence>
<dbReference type="AlphaFoldDB" id="K9ZB11"/>
<evidence type="ECO:0000259" key="6">
    <source>
        <dbReference type="Pfam" id="PF13673"/>
    </source>
</evidence>
<name>K9ZB11_ANACC</name>
<gene>
    <name evidence="7" type="ordered locus">Anacy_0805</name>
</gene>
<proteinExistence type="predicted"/>
<evidence type="ECO:0000313" key="8">
    <source>
        <dbReference type="Proteomes" id="UP000010474"/>
    </source>
</evidence>
<dbReference type="EMBL" id="CP003659">
    <property type="protein sequence ID" value="AFZ56388.1"/>
    <property type="molecule type" value="Genomic_DNA"/>
</dbReference>
<dbReference type="GO" id="GO:0016747">
    <property type="term" value="F:acyltransferase activity, transferring groups other than amino-acyl groups"/>
    <property type="evidence" value="ECO:0007669"/>
    <property type="project" value="InterPro"/>
</dbReference>
<dbReference type="PATRIC" id="fig|272123.3.peg.882"/>
<dbReference type="InterPro" id="IPR000182">
    <property type="entry name" value="GNAT_dom"/>
</dbReference>
<dbReference type="KEGG" id="acy:Anacy_0805"/>
<dbReference type="Pfam" id="PF13673">
    <property type="entry name" value="Acetyltransf_10"/>
    <property type="match status" value="1"/>
</dbReference>
<sequence length="170" mass="19481">MTVPSFNYIIEPLSSEHNRDDFCCGIEALDLYLKKQARQDLLRFLTAVFILQDLQQQRIAGYYTLAATAIELTDLPNDIIRKLPKYPLLPATLLGRLAIDKYYQGQGLGTFLLFDALHRSKNNEVASMAIVVDAKNEQVQAFYEYHQFTPFPSQPLRLYLPMATIFKMLA</sequence>
<evidence type="ECO:0000256" key="5">
    <source>
        <dbReference type="ARBA" id="ARBA00049880"/>
    </source>
</evidence>